<dbReference type="NCBIfam" id="TIGR00647">
    <property type="entry name" value="DNA_bind_WhiA"/>
    <property type="match status" value="1"/>
</dbReference>
<evidence type="ECO:0000256" key="4">
    <source>
        <dbReference type="HAMAP-Rule" id="MF_01420"/>
    </source>
</evidence>
<feature type="domain" description="Sporulation transcription regulator WhiA N-terminal" evidence="6">
    <location>
        <begin position="21"/>
        <end position="99"/>
    </location>
</feature>
<dbReference type="AlphaFoldDB" id="A0A174EIJ1"/>
<feature type="domain" description="Sporulation regulator WhiA C-terminal" evidence="5">
    <location>
        <begin position="222"/>
        <end position="304"/>
    </location>
</feature>
<gene>
    <name evidence="4 8" type="primary">whiA</name>
    <name evidence="8" type="ORF">ERS852381_01438</name>
</gene>
<reference evidence="8 9" key="1">
    <citation type="submission" date="2015-09" db="EMBL/GenBank/DDBJ databases">
        <authorList>
            <consortium name="Pathogen Informatics"/>
        </authorList>
    </citation>
    <scope>NUCLEOTIDE SEQUENCE [LARGE SCALE GENOMIC DNA]</scope>
    <source>
        <strain evidence="8 9">2789STDY5608823</strain>
    </source>
</reference>
<evidence type="ECO:0000259" key="7">
    <source>
        <dbReference type="Pfam" id="PF14527"/>
    </source>
</evidence>
<accession>A0A174EIJ1</accession>
<evidence type="ECO:0000313" key="9">
    <source>
        <dbReference type="Proteomes" id="UP000095468"/>
    </source>
</evidence>
<dbReference type="HAMAP" id="MF_01420">
    <property type="entry name" value="HTH_type_WhiA"/>
    <property type="match status" value="1"/>
</dbReference>
<dbReference type="InterPro" id="IPR039518">
    <property type="entry name" value="WhiA_LAGLIDADG_dom"/>
</dbReference>
<dbReference type="Pfam" id="PF10298">
    <property type="entry name" value="WhiA_N"/>
    <property type="match status" value="1"/>
</dbReference>
<protein>
    <recommendedName>
        <fullName evidence="4">Probable cell division protein WhiA</fullName>
    </recommendedName>
</protein>
<dbReference type="InterPro" id="IPR027434">
    <property type="entry name" value="Homing_endonucl"/>
</dbReference>
<comment type="function">
    <text evidence="4">Involved in cell division and chromosome segregation.</text>
</comment>
<comment type="similarity">
    <text evidence="4">Belongs to the WhiA family.</text>
</comment>
<keyword evidence="2 4" id="KW-0238">DNA-binding</keyword>
<dbReference type="EMBL" id="CYYP01000012">
    <property type="protein sequence ID" value="CUO35790.1"/>
    <property type="molecule type" value="Genomic_DNA"/>
</dbReference>
<sequence>MSFTAEVRDELARCEPECEYCDLSTLAALTRVSGTLSLAGSGRYRLTVATETGAVARTMITLTHRILKLKTEFTVRKSVLHKVRNYLITLPDQPDLDKALVLLGILDRRGGLVAGVPRHIVARPCCRLAYIRGALIAGGFVADPRGDFHLEIAVQGEQYAKGLCNLLEQIGVHARVNARRGSYAVYIKSAEEIEHLLKLIGAKRSVAEIEEARAVKLVKNDVNRRVNAELANQTRSAGAAQHQLALIDELEQRGLRDALPDALAVFCDLRERYPDLSLRDLGEMADPPLSKSALYHRVLRLEKLIEANR</sequence>
<dbReference type="Proteomes" id="UP000095468">
    <property type="component" value="Unassembled WGS sequence"/>
</dbReference>
<dbReference type="Pfam" id="PF14527">
    <property type="entry name" value="LAGLIDADG_WhiA"/>
    <property type="match status" value="1"/>
</dbReference>
<keyword evidence="1 4" id="KW-0132">Cell division</keyword>
<dbReference type="Gene3D" id="3.10.28.10">
    <property type="entry name" value="Homing endonucleases"/>
    <property type="match status" value="1"/>
</dbReference>
<dbReference type="Pfam" id="PF02650">
    <property type="entry name" value="HTH_WhiA"/>
    <property type="match status" value="1"/>
</dbReference>
<evidence type="ECO:0000259" key="5">
    <source>
        <dbReference type="Pfam" id="PF02650"/>
    </source>
</evidence>
<name>A0A174EIJ1_9ACTN</name>
<dbReference type="InterPro" id="IPR003802">
    <property type="entry name" value="Sporulation_regulator_WhiA"/>
</dbReference>
<evidence type="ECO:0000256" key="2">
    <source>
        <dbReference type="ARBA" id="ARBA00023125"/>
    </source>
</evidence>
<evidence type="ECO:0000256" key="1">
    <source>
        <dbReference type="ARBA" id="ARBA00022618"/>
    </source>
</evidence>
<keyword evidence="3 4" id="KW-0131">Cell cycle</keyword>
<dbReference type="GO" id="GO:0003677">
    <property type="term" value="F:DNA binding"/>
    <property type="evidence" value="ECO:0007669"/>
    <property type="project" value="UniProtKB-UniRule"/>
</dbReference>
<dbReference type="GO" id="GO:0043937">
    <property type="term" value="P:regulation of sporulation"/>
    <property type="evidence" value="ECO:0007669"/>
    <property type="project" value="InterPro"/>
</dbReference>
<dbReference type="RefSeq" id="WP_055286943.1">
    <property type="nucleotide sequence ID" value="NZ_CYYP01000012.1"/>
</dbReference>
<dbReference type="GO" id="GO:0051301">
    <property type="term" value="P:cell division"/>
    <property type="evidence" value="ECO:0007669"/>
    <property type="project" value="UniProtKB-UniRule"/>
</dbReference>
<proteinExistence type="inferred from homology"/>
<dbReference type="PANTHER" id="PTHR37307:SF1">
    <property type="entry name" value="CELL DIVISION PROTEIN WHIA-RELATED"/>
    <property type="match status" value="1"/>
</dbReference>
<dbReference type="InterPro" id="IPR023054">
    <property type="entry name" value="Sporulation_regulator_WhiA_C"/>
</dbReference>
<evidence type="ECO:0000259" key="6">
    <source>
        <dbReference type="Pfam" id="PF10298"/>
    </source>
</evidence>
<feature type="domain" description="WhiA LAGLIDADG-like" evidence="7">
    <location>
        <begin position="129"/>
        <end position="216"/>
    </location>
</feature>
<dbReference type="SUPFAM" id="SSF55608">
    <property type="entry name" value="Homing endonucleases"/>
    <property type="match status" value="1"/>
</dbReference>
<evidence type="ECO:0000256" key="3">
    <source>
        <dbReference type="ARBA" id="ARBA00023306"/>
    </source>
</evidence>
<evidence type="ECO:0000313" key="8">
    <source>
        <dbReference type="EMBL" id="CUO35790.1"/>
    </source>
</evidence>
<dbReference type="InterPro" id="IPR018478">
    <property type="entry name" value="Sporu_reg_WhiA_N_dom"/>
</dbReference>
<dbReference type="PANTHER" id="PTHR37307">
    <property type="entry name" value="CELL DIVISION PROTEIN WHIA-RELATED"/>
    <property type="match status" value="1"/>
</dbReference>
<organism evidence="8 9">
    <name type="scientific">Collinsella aerofaciens</name>
    <dbReference type="NCBI Taxonomy" id="74426"/>
    <lineage>
        <taxon>Bacteria</taxon>
        <taxon>Bacillati</taxon>
        <taxon>Actinomycetota</taxon>
        <taxon>Coriobacteriia</taxon>
        <taxon>Coriobacteriales</taxon>
        <taxon>Coriobacteriaceae</taxon>
        <taxon>Collinsella</taxon>
    </lineage>
</organism>